<gene>
    <name evidence="4" type="primary">fliW</name>
    <name evidence="5" type="ORF">AVDCRST_MAG57-3154</name>
</gene>
<evidence type="ECO:0000313" key="5">
    <source>
        <dbReference type="EMBL" id="CAA9265951.1"/>
    </source>
</evidence>
<comment type="similarity">
    <text evidence="4">Belongs to the FliW family.</text>
</comment>
<dbReference type="EMBL" id="CADCTI010000239">
    <property type="protein sequence ID" value="CAA9265951.1"/>
    <property type="molecule type" value="Genomic_DNA"/>
</dbReference>
<accession>A0A6J4IYX8</accession>
<keyword evidence="5" id="KW-0966">Cell projection</keyword>
<dbReference type="GO" id="GO:0006417">
    <property type="term" value="P:regulation of translation"/>
    <property type="evidence" value="ECO:0007669"/>
    <property type="project" value="UniProtKB-KW"/>
</dbReference>
<keyword evidence="3 4" id="KW-0810">Translation regulation</keyword>
<evidence type="ECO:0000256" key="3">
    <source>
        <dbReference type="ARBA" id="ARBA00022845"/>
    </source>
</evidence>
<keyword evidence="5" id="KW-0282">Flagellum</keyword>
<dbReference type="SUPFAM" id="SSF141457">
    <property type="entry name" value="BH3618-like"/>
    <property type="match status" value="1"/>
</dbReference>
<reference evidence="5" key="1">
    <citation type="submission" date="2020-02" db="EMBL/GenBank/DDBJ databases">
        <authorList>
            <person name="Meier V. D."/>
        </authorList>
    </citation>
    <scope>NUCLEOTIDE SEQUENCE</scope>
    <source>
        <strain evidence="5">AVDCRST_MAG57</strain>
    </source>
</reference>
<dbReference type="GO" id="GO:0005737">
    <property type="term" value="C:cytoplasm"/>
    <property type="evidence" value="ECO:0007669"/>
    <property type="project" value="UniProtKB-SubCell"/>
</dbReference>
<dbReference type="InterPro" id="IPR024046">
    <property type="entry name" value="Flagellar_assmbl_FliW_dom_sf"/>
</dbReference>
<proteinExistence type="inferred from homology"/>
<evidence type="ECO:0000256" key="4">
    <source>
        <dbReference type="HAMAP-Rule" id="MF_01185"/>
    </source>
</evidence>
<keyword evidence="5" id="KW-0969">Cilium</keyword>
<sequence length="154" mass="16236">MTPSTATLASPACAPARSTPSVTFAPASVQALALAEPLPGFPRHRDYVLVPAEDTGRLFWLQSMAPDGPRFLAVAAGPFFRDYAPRLPASVCVELGLEDAADATLFCLVTVPDGDVASATANLRAPVVVNPATHAARQVVLLDGEHPIRQPLRR</sequence>
<dbReference type="InterPro" id="IPR003775">
    <property type="entry name" value="Flagellar_assembly_factor_FliW"/>
</dbReference>
<name>A0A6J4IYX8_9ACTN</name>
<comment type="function">
    <text evidence="4">Acts as an anti-CsrA protein, binds CsrA and prevents it from repressing translation of its target genes, one of which is flagellin. Binds to flagellin and participates in the assembly of the flagellum.</text>
</comment>
<dbReference type="PANTHER" id="PTHR39190">
    <property type="entry name" value="FLAGELLAR ASSEMBLY FACTOR FLIW"/>
    <property type="match status" value="1"/>
</dbReference>
<comment type="subcellular location">
    <subcellularLocation>
        <location evidence="4">Cytoplasm</location>
    </subcellularLocation>
</comment>
<keyword evidence="2 4" id="KW-1005">Bacterial flagellum biogenesis</keyword>
<dbReference type="Pfam" id="PF02623">
    <property type="entry name" value="FliW"/>
    <property type="match status" value="1"/>
</dbReference>
<keyword evidence="1 4" id="KW-0963">Cytoplasm</keyword>
<organism evidence="5">
    <name type="scientific">uncultured Blastococcus sp</name>
    <dbReference type="NCBI Taxonomy" id="217144"/>
    <lineage>
        <taxon>Bacteria</taxon>
        <taxon>Bacillati</taxon>
        <taxon>Actinomycetota</taxon>
        <taxon>Actinomycetes</taxon>
        <taxon>Geodermatophilales</taxon>
        <taxon>Geodermatophilaceae</taxon>
        <taxon>Blastococcus</taxon>
        <taxon>environmental samples</taxon>
    </lineage>
</organism>
<evidence type="ECO:0000256" key="2">
    <source>
        <dbReference type="ARBA" id="ARBA00022795"/>
    </source>
</evidence>
<evidence type="ECO:0000256" key="1">
    <source>
        <dbReference type="ARBA" id="ARBA00022490"/>
    </source>
</evidence>
<dbReference type="Gene3D" id="2.30.290.10">
    <property type="entry name" value="BH3618-like"/>
    <property type="match status" value="1"/>
</dbReference>
<dbReference type="HAMAP" id="MF_01185">
    <property type="entry name" value="FliW"/>
    <property type="match status" value="1"/>
</dbReference>
<keyword evidence="4" id="KW-0143">Chaperone</keyword>
<protein>
    <recommendedName>
        <fullName evidence="4">Flagellar assembly factor FliW</fullName>
    </recommendedName>
</protein>
<comment type="subunit">
    <text evidence="4">Interacts with translational regulator CsrA and flagellin(s).</text>
</comment>
<dbReference type="GO" id="GO:0044780">
    <property type="term" value="P:bacterial-type flagellum assembly"/>
    <property type="evidence" value="ECO:0007669"/>
    <property type="project" value="UniProtKB-UniRule"/>
</dbReference>
<dbReference type="PANTHER" id="PTHR39190:SF1">
    <property type="entry name" value="FLAGELLAR ASSEMBLY FACTOR FLIW"/>
    <property type="match status" value="1"/>
</dbReference>
<dbReference type="AlphaFoldDB" id="A0A6J4IYX8"/>